<reference evidence="8 9" key="1">
    <citation type="submission" date="2017-05" db="EMBL/GenBank/DDBJ databases">
        <title>Acinetobacter populi ANC 5415 (= PBJ7), whole genome shotgun sequencing project.</title>
        <authorList>
            <person name="Nemec A."/>
            <person name="Radolfova-Krizova L."/>
        </authorList>
    </citation>
    <scope>NUCLEOTIDE SEQUENCE [LARGE SCALE GENOMIC DNA]</scope>
    <source>
        <strain evidence="8 9">PBJ7</strain>
    </source>
</reference>
<evidence type="ECO:0000256" key="2">
    <source>
        <dbReference type="ARBA" id="ARBA00004787"/>
    </source>
</evidence>
<dbReference type="Pfam" id="PF01128">
    <property type="entry name" value="IspD"/>
    <property type="match status" value="1"/>
</dbReference>
<comment type="pathway">
    <text evidence="2 7">Isoprenoid biosynthesis; isopentenyl diphosphate biosynthesis via DXP pathway; isopentenyl diphosphate from 1-deoxy-D-xylulose 5-phosphate: step 2/6.</text>
</comment>
<dbReference type="InterPro" id="IPR050088">
    <property type="entry name" value="IspD/TarI_cytidylyltransf_bact"/>
</dbReference>
<evidence type="ECO:0000256" key="6">
    <source>
        <dbReference type="ARBA" id="ARBA00023229"/>
    </source>
</evidence>
<dbReference type="Proteomes" id="UP000196536">
    <property type="component" value="Unassembled WGS sequence"/>
</dbReference>
<evidence type="ECO:0000313" key="9">
    <source>
        <dbReference type="Proteomes" id="UP000196536"/>
    </source>
</evidence>
<evidence type="ECO:0000256" key="3">
    <source>
        <dbReference type="ARBA" id="ARBA00009789"/>
    </source>
</evidence>
<gene>
    <name evidence="7" type="primary">ispD</name>
    <name evidence="8" type="ORF">CAP51_10190</name>
</gene>
<dbReference type="InterPro" id="IPR018294">
    <property type="entry name" value="ISPD_synthase_CS"/>
</dbReference>
<dbReference type="UniPathway" id="UPA00056">
    <property type="reaction ID" value="UER00093"/>
</dbReference>
<organism evidence="8 9">
    <name type="scientific">Acinetobacter populi</name>
    <dbReference type="NCBI Taxonomy" id="1582270"/>
    <lineage>
        <taxon>Bacteria</taxon>
        <taxon>Pseudomonadati</taxon>
        <taxon>Pseudomonadota</taxon>
        <taxon>Gammaproteobacteria</taxon>
        <taxon>Moraxellales</taxon>
        <taxon>Moraxellaceae</taxon>
        <taxon>Acinetobacter</taxon>
    </lineage>
</organism>
<dbReference type="FunFam" id="3.90.550.10:FF:000003">
    <property type="entry name" value="2-C-methyl-D-erythritol 4-phosphate cytidylyltransferase"/>
    <property type="match status" value="1"/>
</dbReference>
<protein>
    <recommendedName>
        <fullName evidence="7">2-C-methyl-D-erythritol 4-phosphate cytidylyltransferase</fullName>
        <ecNumber evidence="7">2.7.7.60</ecNumber>
    </recommendedName>
    <alternativeName>
        <fullName evidence="7">4-diphosphocytidyl-2C-methyl-D-erythritol synthase</fullName>
    </alternativeName>
    <alternativeName>
        <fullName evidence="7">MEP cytidylyltransferase</fullName>
        <shortName evidence="7">MCT</shortName>
    </alternativeName>
</protein>
<comment type="catalytic activity">
    <reaction evidence="1 7">
        <text>2-C-methyl-D-erythritol 4-phosphate + CTP + H(+) = 4-CDP-2-C-methyl-D-erythritol + diphosphate</text>
        <dbReference type="Rhea" id="RHEA:13429"/>
        <dbReference type="ChEBI" id="CHEBI:15378"/>
        <dbReference type="ChEBI" id="CHEBI:33019"/>
        <dbReference type="ChEBI" id="CHEBI:37563"/>
        <dbReference type="ChEBI" id="CHEBI:57823"/>
        <dbReference type="ChEBI" id="CHEBI:58262"/>
        <dbReference type="EC" id="2.7.7.60"/>
    </reaction>
</comment>
<keyword evidence="6 7" id="KW-0414">Isoprene biosynthesis</keyword>
<keyword evidence="4 7" id="KW-0808">Transferase</keyword>
<sequence length="235" mass="26178">MNPKTKIVPPKLWAVIPAAGSGRRFSSSALKQYQHIAGKTVLEHTVNSLYQLPLAGCVIAIDQHDQFAKTINFSQSVQFCHGGQERMDSVLAGLYHLRQYAHDDDYVLVHDAARPCLHSAQIVQIQEFCQSGQQAAIVAVPVRDTLKKADKDQIIEKTIDRQQLWQAQTPQIVKYSVLFNALENAIAQHILVTDEASALEHLNIPVHLIAGRSDNIKITYAEDLDLARLILASRD</sequence>
<feature type="site" description="Transition state stabilizer" evidence="7">
    <location>
        <position position="31"/>
    </location>
</feature>
<dbReference type="PROSITE" id="PS01295">
    <property type="entry name" value="ISPD"/>
    <property type="match status" value="1"/>
</dbReference>
<dbReference type="HAMAP" id="MF_00108">
    <property type="entry name" value="IspD"/>
    <property type="match status" value="1"/>
</dbReference>
<evidence type="ECO:0000256" key="1">
    <source>
        <dbReference type="ARBA" id="ARBA00001282"/>
    </source>
</evidence>
<dbReference type="EMBL" id="NEXX01000003">
    <property type="protein sequence ID" value="OUY07050.1"/>
    <property type="molecule type" value="Genomic_DNA"/>
</dbReference>
<dbReference type="InterPro" id="IPR001228">
    <property type="entry name" value="IspD"/>
</dbReference>
<evidence type="ECO:0000256" key="7">
    <source>
        <dbReference type="HAMAP-Rule" id="MF_00108"/>
    </source>
</evidence>
<keyword evidence="5 7" id="KW-0548">Nucleotidyltransferase</keyword>
<dbReference type="Gene3D" id="3.90.550.10">
    <property type="entry name" value="Spore Coat Polysaccharide Biosynthesis Protein SpsA, Chain A"/>
    <property type="match status" value="1"/>
</dbReference>
<dbReference type="GO" id="GO:0019288">
    <property type="term" value="P:isopentenyl diphosphate biosynthetic process, methylerythritol 4-phosphate pathway"/>
    <property type="evidence" value="ECO:0007669"/>
    <property type="project" value="UniProtKB-UniRule"/>
</dbReference>
<dbReference type="GO" id="GO:0050518">
    <property type="term" value="F:2-C-methyl-D-erythritol 4-phosphate cytidylyltransferase activity"/>
    <property type="evidence" value="ECO:0007669"/>
    <property type="project" value="UniProtKB-UniRule"/>
</dbReference>
<evidence type="ECO:0000313" key="8">
    <source>
        <dbReference type="EMBL" id="OUY07050.1"/>
    </source>
</evidence>
<comment type="similarity">
    <text evidence="3 7">Belongs to the IspD/TarI cytidylyltransferase family. IspD subfamily.</text>
</comment>
<dbReference type="CDD" id="cd02516">
    <property type="entry name" value="CDP-ME_synthetase"/>
    <property type="match status" value="1"/>
</dbReference>
<name>A0A1Z9YXW3_9GAMM</name>
<dbReference type="InterPro" id="IPR034683">
    <property type="entry name" value="IspD/TarI"/>
</dbReference>
<dbReference type="EC" id="2.7.7.60" evidence="7"/>
<accession>A0A1Z9YXW3</accession>
<feature type="site" description="Positions MEP for the nucleophilic attack" evidence="7">
    <location>
        <position position="161"/>
    </location>
</feature>
<comment type="caution">
    <text evidence="8">The sequence shown here is derived from an EMBL/GenBank/DDBJ whole genome shotgun (WGS) entry which is preliminary data.</text>
</comment>
<comment type="function">
    <text evidence="7">Catalyzes the formation of 4-diphosphocytidyl-2-C-methyl-D-erythritol from CTP and 2-C-methyl-D-erythritol 4-phosphate (MEP).</text>
</comment>
<evidence type="ECO:0000256" key="5">
    <source>
        <dbReference type="ARBA" id="ARBA00022695"/>
    </source>
</evidence>
<proteinExistence type="inferred from homology"/>
<dbReference type="OrthoDB" id="9806837at2"/>
<dbReference type="RefSeq" id="WP_087620649.1">
    <property type="nucleotide sequence ID" value="NZ_NEXX01000003.1"/>
</dbReference>
<feature type="site" description="Positions MEP for the nucleophilic attack" evidence="7">
    <location>
        <position position="217"/>
    </location>
</feature>
<feature type="site" description="Transition state stabilizer" evidence="7">
    <location>
        <position position="24"/>
    </location>
</feature>
<dbReference type="SUPFAM" id="SSF53448">
    <property type="entry name" value="Nucleotide-diphospho-sugar transferases"/>
    <property type="match status" value="1"/>
</dbReference>
<keyword evidence="9" id="KW-1185">Reference proteome</keyword>
<dbReference type="AlphaFoldDB" id="A0A1Z9YXW3"/>
<dbReference type="PANTHER" id="PTHR32125">
    <property type="entry name" value="2-C-METHYL-D-ERYTHRITOL 4-PHOSPHATE CYTIDYLYLTRANSFERASE, CHLOROPLASTIC"/>
    <property type="match status" value="1"/>
</dbReference>
<dbReference type="NCBIfam" id="TIGR00453">
    <property type="entry name" value="ispD"/>
    <property type="match status" value="1"/>
</dbReference>
<dbReference type="PANTHER" id="PTHR32125:SF4">
    <property type="entry name" value="2-C-METHYL-D-ERYTHRITOL 4-PHOSPHATE CYTIDYLYLTRANSFERASE, CHLOROPLASTIC"/>
    <property type="match status" value="1"/>
</dbReference>
<dbReference type="InterPro" id="IPR029044">
    <property type="entry name" value="Nucleotide-diphossugar_trans"/>
</dbReference>
<evidence type="ECO:0000256" key="4">
    <source>
        <dbReference type="ARBA" id="ARBA00022679"/>
    </source>
</evidence>